<dbReference type="GO" id="GO:0016020">
    <property type="term" value="C:membrane"/>
    <property type="evidence" value="ECO:0007669"/>
    <property type="project" value="GOC"/>
</dbReference>
<name>Q97TI2_CLOAB</name>
<evidence type="ECO:0000256" key="4">
    <source>
        <dbReference type="RuleBase" id="RU361188"/>
    </source>
</evidence>
<dbReference type="PATRIC" id="fig|272562.8.peg.119"/>
<dbReference type="GO" id="GO:0004348">
    <property type="term" value="F:glucosylceramidase activity"/>
    <property type="evidence" value="ECO:0007669"/>
    <property type="project" value="InterPro"/>
</dbReference>
<dbReference type="PDBsum" id="5CXP"/>
<feature type="domain" description="Ricin B lectin" evidence="6">
    <location>
        <begin position="444"/>
        <end position="582"/>
    </location>
</feature>
<dbReference type="SUPFAM" id="SSF51445">
    <property type="entry name" value="(Trans)glycosidases"/>
    <property type="match status" value="1"/>
</dbReference>
<dbReference type="AlphaFoldDB" id="Q97TI2"/>
<feature type="chain" id="PRO_5004322929" evidence="5">
    <location>
        <begin position="32"/>
        <end position="586"/>
    </location>
</feature>
<proteinExistence type="evidence at protein level"/>
<reference evidence="9" key="2">
    <citation type="submission" date="2015-07" db="PDB data bank">
        <title>Crystal structure of a GH30 xylanase.</title>
        <authorList>
            <person name="St John J.F."/>
            <person name="Dietrich D."/>
            <person name="Bologna P."/>
            <person name="Hurlbert J.C."/>
            <person name="Pozharski E.P."/>
            <person name="Crooks C."/>
        </authorList>
    </citation>
    <scope>X-RAY CRYSTALLOGRAPHY (1.77 ANGSTROMS) OF 32-418</scope>
</reference>
<dbReference type="PANTHER" id="PTHR11069">
    <property type="entry name" value="GLUCOSYLCERAMIDASE"/>
    <property type="match status" value="1"/>
</dbReference>
<keyword evidence="2 5" id="KW-0732">Signal</keyword>
<dbReference type="GeneID" id="45000346"/>
<keyword evidence="4" id="KW-0326">Glycosidase</keyword>
<evidence type="ECO:0000259" key="6">
    <source>
        <dbReference type="SMART" id="SM00458"/>
    </source>
</evidence>
<dbReference type="Pfam" id="PF14200">
    <property type="entry name" value="RicinB_lectin_2"/>
    <property type="match status" value="2"/>
</dbReference>
<evidence type="ECO:0007829" key="9">
    <source>
        <dbReference type="PDB" id="5CXP"/>
    </source>
</evidence>
<dbReference type="GO" id="GO:0006665">
    <property type="term" value="P:sphingolipid metabolic process"/>
    <property type="evidence" value="ECO:0007669"/>
    <property type="project" value="InterPro"/>
</dbReference>
<sequence>MNIKLKRTLISLVAFSMTCLPFVGTGSSVKAASNDATINVAAKHQTIRGFGASSAWCGALSDTCMDTLYKNAGLDILRVRIAPNEGWNRGDYRAWADELSNAKKVRARGGIVFATPWTPPASMKTNNTTTGANKGSLKPSSYAAYAAYLKTFVKYMSDNGAPLYALSLQNEPDWAPDYDACTWTAQQFHDFLKQYGASLSSTIKIIMPESLGFNPAMSDPTLNDPTTAQYVSIIGGHLYGSPIRDYPLARNKGKDIWMTEHYLEGNDPGTCVKLAKEIHDCMTIGNMNAYVYWWISGDQNGLYNTRTNETYKKTYVMGQFSKFIGNGYSRVDATNSPQSNVYVSAYTGNNKVVIVAINQGTYPVNQSFNVQNSTVSNVSSWVSSGTLNMAKTNSNISAANGRFNASLPAQSVTTFVADLNSTNPTTDPTTNPTPGSTVTLNNGWYYIKNINAQKYLQVASNTGKAGQNVELGSGSGAAGQKWYLTNTGDGYVTLKSALGNYMLDVSYGENKDGSNIQIFNAYSGDAQKFSVKASSKDGQYFVSTKSSNGTKVLDDYNFGTADGTNVCQWTYGGNANQLWAFEPTNN</sequence>
<dbReference type="Pfam" id="PF02055">
    <property type="entry name" value="Glyco_hydro_30"/>
    <property type="match status" value="1"/>
</dbReference>
<dbReference type="PDB" id="5CXP">
    <property type="method" value="X-ray"/>
    <property type="resolution" value="1.77 A"/>
    <property type="chains" value="A=32-418"/>
</dbReference>
<evidence type="ECO:0000256" key="1">
    <source>
        <dbReference type="ARBA" id="ARBA00005382"/>
    </source>
</evidence>
<dbReference type="OrthoDB" id="9806701at2"/>
<dbReference type="InterPro" id="IPR013780">
    <property type="entry name" value="Glyco_hydro_b"/>
</dbReference>
<evidence type="ECO:0000256" key="3">
    <source>
        <dbReference type="ARBA" id="ARBA00022801"/>
    </source>
</evidence>
<feature type="signal peptide" evidence="5">
    <location>
        <begin position="1"/>
        <end position="31"/>
    </location>
</feature>
<protein>
    <submittedName>
        <fullName evidence="7">Possible xylan degradation enzyme (Glycosyl hydrolase family 30-like domain and Ricin B-like domain)</fullName>
    </submittedName>
</protein>
<dbReference type="PANTHER" id="PTHR11069:SF38">
    <property type="entry name" value="GLUCURONOXYLANASE XYNC"/>
    <property type="match status" value="1"/>
</dbReference>
<dbReference type="CDD" id="cd00161">
    <property type="entry name" value="beta-trefoil_Ricin-like"/>
    <property type="match status" value="1"/>
</dbReference>
<dbReference type="RefSeq" id="WP_010890803.1">
    <property type="nucleotide sequence ID" value="NC_001988.2"/>
</dbReference>
<dbReference type="InterPro" id="IPR035992">
    <property type="entry name" value="Ricin_B-like_lectins"/>
</dbReference>
<dbReference type="Gene3D" id="3.20.20.80">
    <property type="entry name" value="Glycosidases"/>
    <property type="match status" value="1"/>
</dbReference>
<keyword evidence="7" id="KW-0614">Plasmid</keyword>
<dbReference type="SUPFAM" id="SSF50370">
    <property type="entry name" value="Ricin B-like lectins"/>
    <property type="match status" value="1"/>
</dbReference>
<accession>Q97TI2</accession>
<dbReference type="EMBL" id="AE001438">
    <property type="protein sequence ID" value="AAK76864.1"/>
    <property type="molecule type" value="Genomic_DNA"/>
</dbReference>
<dbReference type="SMR" id="Q97TI2"/>
<dbReference type="InterPro" id="IPR033453">
    <property type="entry name" value="Glyco_hydro_30_TIM-barrel"/>
</dbReference>
<geneLocation type="plasmid" evidence="7 8">
    <name>pSOL1</name>
</geneLocation>
<dbReference type="Proteomes" id="UP000000814">
    <property type="component" value="Plasmid pSOL1"/>
</dbReference>
<gene>
    <name evidence="7" type="ordered locus">CA_P0119</name>
</gene>
<dbReference type="Gene3D" id="2.80.10.50">
    <property type="match status" value="2"/>
</dbReference>
<dbReference type="InterPro" id="IPR017853">
    <property type="entry name" value="GH"/>
</dbReference>
<keyword evidence="3 4" id="KW-0378">Hydrolase</keyword>
<dbReference type="CAZy" id="GH30">
    <property type="family name" value="Glycoside Hydrolase Family 30"/>
</dbReference>
<dbReference type="SUPFAM" id="SSF51011">
    <property type="entry name" value="Glycosyl hydrolase domain"/>
    <property type="match status" value="1"/>
</dbReference>
<keyword evidence="9" id="KW-0002">3D-structure</keyword>
<dbReference type="Gene3D" id="2.60.40.1180">
    <property type="entry name" value="Golgi alpha-mannosidase II"/>
    <property type="match status" value="1"/>
</dbReference>
<organism evidence="7 8">
    <name type="scientific">Clostridium acetobutylicum (strain ATCC 824 / DSM 792 / JCM 1419 / IAM 19013 / LMG 5710 / NBRC 13948 / NRRL B-527 / VKM B-1787 / 2291 / W)</name>
    <dbReference type="NCBI Taxonomy" id="272562"/>
    <lineage>
        <taxon>Bacteria</taxon>
        <taxon>Bacillati</taxon>
        <taxon>Bacillota</taxon>
        <taxon>Clostridia</taxon>
        <taxon>Eubacteriales</taxon>
        <taxon>Clostridiaceae</taxon>
        <taxon>Clostridium</taxon>
    </lineage>
</organism>
<dbReference type="KEGG" id="cac:CA_P0119"/>
<keyword evidence="8" id="KW-1185">Reference proteome</keyword>
<dbReference type="InterPro" id="IPR001139">
    <property type="entry name" value="Glyco_hydro_30"/>
</dbReference>
<dbReference type="CAZy" id="CBM13">
    <property type="family name" value="Carbohydrate-Binding Module Family 13"/>
</dbReference>
<evidence type="ECO:0000256" key="2">
    <source>
        <dbReference type="ARBA" id="ARBA00022729"/>
    </source>
</evidence>
<comment type="similarity">
    <text evidence="1 4">Belongs to the glycosyl hydrolase 30 family.</text>
</comment>
<dbReference type="InterPro" id="IPR000772">
    <property type="entry name" value="Ricin_B_lectin"/>
</dbReference>
<dbReference type="SMART" id="SM00458">
    <property type="entry name" value="RICIN"/>
    <property type="match status" value="1"/>
</dbReference>
<evidence type="ECO:0000313" key="7">
    <source>
        <dbReference type="EMBL" id="AAK76864.1"/>
    </source>
</evidence>
<dbReference type="PROSITE" id="PS50231">
    <property type="entry name" value="RICIN_B_LECTIN"/>
    <property type="match status" value="1"/>
</dbReference>
<evidence type="ECO:0000256" key="5">
    <source>
        <dbReference type="SAM" id="SignalP"/>
    </source>
</evidence>
<reference evidence="7 8" key="1">
    <citation type="journal article" date="2001" name="J. Bacteriol.">
        <title>Genome sequence and comparative analysis of the solvent-producing bacterium Clostridium acetobutylicum.</title>
        <authorList>
            <person name="Nolling J."/>
            <person name="Breton G."/>
            <person name="Omelchenko M.V."/>
            <person name="Makarova K.S."/>
            <person name="Zeng Q."/>
            <person name="Gibson R."/>
            <person name="Lee H.M."/>
            <person name="Dubois J."/>
            <person name="Qiu D."/>
            <person name="Hitti J."/>
            <person name="Wolf Y.I."/>
            <person name="Tatusov R.L."/>
            <person name="Sabathe F."/>
            <person name="Doucette-Stamm L."/>
            <person name="Soucaille P."/>
            <person name="Daly M.J."/>
            <person name="Bennett G.N."/>
            <person name="Koonin E.V."/>
            <person name="Smith D.R."/>
        </authorList>
    </citation>
    <scope>NUCLEOTIDE SEQUENCE [LARGE SCALE GENOMIC DNA]</scope>
    <source>
        <strain evidence="8">ATCC 824 / DSM 792 / JCM 1419 / LMG 5710 / VKM B-1787</strain>
        <plasmid evidence="8">pSOL1</plasmid>
    </source>
</reference>
<dbReference type="HOGENOM" id="CLU_022864_0_0_9"/>
<evidence type="ECO:0000313" key="8">
    <source>
        <dbReference type="Proteomes" id="UP000000814"/>
    </source>
</evidence>